<dbReference type="InterPro" id="IPR026950">
    <property type="entry name" value="Caps_assemb_Wzi"/>
</dbReference>
<proteinExistence type="predicted"/>
<keyword evidence="2" id="KW-1185">Reference proteome</keyword>
<accession>A0A8J7S8C0</accession>
<dbReference type="Gene3D" id="2.40.160.130">
    <property type="entry name" value="Capsule assembly protein Wzi"/>
    <property type="match status" value="1"/>
</dbReference>
<dbReference type="RefSeq" id="WP_210513287.1">
    <property type="nucleotide sequence ID" value="NZ_JAFIDN010000015.1"/>
</dbReference>
<evidence type="ECO:0008006" key="3">
    <source>
        <dbReference type="Google" id="ProtNLM"/>
    </source>
</evidence>
<protein>
    <recommendedName>
        <fullName evidence="3">Capsule assembly protein Wzi</fullName>
    </recommendedName>
</protein>
<dbReference type="AlphaFoldDB" id="A0A8J7S8C0"/>
<sequence>MADTTISNHMQRSIIASVPDQPAGGSASSHGADPVSLTGFRMQMAGGYNGELPFWIHSNRHGELDPHSGNTALHLFGAWRRHYDSGFTLSTGANLMLRGAEDASIRFQEAYVQLGYGDFVLWAGRKHEYFGTVHPRLSMGTADLSHNARPMPKITLATEGFRPFPGTRGIVDYNASFSHGWMRDNEHRYVENPMLHQKHLYIRLFNDRSRVVPQAGIKHFAQWGGSSPRDGDVPGGLRAFRDVVFSRSADSKEILSGGQLENRYQNHFGTYDFSLLFRFDDVHVSVSRQFILEDTPNARFGTPWDGMWGVWLAFPSDDRFPGRTASDRPVFTIRAINYEHINTIEGVDRYPHRNRSSYFNYYNHSRYRGGWTYEGRSLGNPLFFGDSGHVGVVNNLMLAHHAGIMGQAGRVDWRAFATYSRNYGAAGITNLDGLQYTGVTDRQDQWSFMLEVSGELPAMMDLLPGDWPLSDRWDALELTATMALDLGEAHRKNAGMMVGLRWMQW</sequence>
<reference evidence="1" key="1">
    <citation type="submission" date="2021-02" db="EMBL/GenBank/DDBJ databases">
        <title>Natronogracilivirga saccharolytica gen. nov. sp. nov. a new anaerobic, haloalkiliphilic carbohydrate-fermenting bacterium from soda lake and proposing of Cyclonatronumiaceae fam. nov. in the phylum Balneolaeota.</title>
        <authorList>
            <person name="Zhilina T.N."/>
            <person name="Sorokin D.Y."/>
            <person name="Zavarzina D.G."/>
            <person name="Toshchakov S.V."/>
            <person name="Kublanov I.V."/>
        </authorList>
    </citation>
    <scope>NUCLEOTIDE SEQUENCE</scope>
    <source>
        <strain evidence="1">Z-1702</strain>
    </source>
</reference>
<gene>
    <name evidence="1" type="ORF">NATSA_14215</name>
</gene>
<dbReference type="EMBL" id="JAFIDN010000015">
    <property type="protein sequence ID" value="MBP3193828.1"/>
    <property type="molecule type" value="Genomic_DNA"/>
</dbReference>
<dbReference type="Pfam" id="PF14052">
    <property type="entry name" value="Caps_assemb_Wzi"/>
    <property type="match status" value="1"/>
</dbReference>
<dbReference type="Proteomes" id="UP000673975">
    <property type="component" value="Unassembled WGS sequence"/>
</dbReference>
<name>A0A8J7S8C0_9BACT</name>
<organism evidence="1 2">
    <name type="scientific">Natronogracilivirga saccharolytica</name>
    <dbReference type="NCBI Taxonomy" id="2812953"/>
    <lineage>
        <taxon>Bacteria</taxon>
        <taxon>Pseudomonadati</taxon>
        <taxon>Balneolota</taxon>
        <taxon>Balneolia</taxon>
        <taxon>Balneolales</taxon>
        <taxon>Cyclonatronaceae</taxon>
        <taxon>Natronogracilivirga</taxon>
    </lineage>
</organism>
<comment type="caution">
    <text evidence="1">The sequence shown here is derived from an EMBL/GenBank/DDBJ whole genome shotgun (WGS) entry which is preliminary data.</text>
</comment>
<evidence type="ECO:0000313" key="1">
    <source>
        <dbReference type="EMBL" id="MBP3193828.1"/>
    </source>
</evidence>
<evidence type="ECO:0000313" key="2">
    <source>
        <dbReference type="Proteomes" id="UP000673975"/>
    </source>
</evidence>
<dbReference type="InterPro" id="IPR038636">
    <property type="entry name" value="Wzi_sf"/>
</dbReference>